<reference evidence="2" key="1">
    <citation type="journal article" date="2020" name="Microbiol. Resour. Announc.">
        <title>Complete Genome Sequence of Geobacillus sp. Strain E55-1, Isolated from Mine Geyser in Japan.</title>
        <authorList>
            <person name="Miyazaki K."/>
            <person name="Hase E."/>
            <person name="Tokito N."/>
        </authorList>
    </citation>
    <scope>NUCLEOTIDE SEQUENCE [LARGE SCALE GENOMIC DNA]</scope>
    <source>
        <strain evidence="2">E55-1</strain>
    </source>
</reference>
<dbReference type="EMBL" id="AP022557">
    <property type="protein sequence ID" value="BBW97804.1"/>
    <property type="molecule type" value="Genomic_DNA"/>
</dbReference>
<dbReference type="Gene3D" id="3.30.70.270">
    <property type="match status" value="1"/>
</dbReference>
<dbReference type="RefSeq" id="WP_033842930.1">
    <property type="nucleotide sequence ID" value="NZ_AP022557.1"/>
</dbReference>
<name>A0A679FYB2_9BACL</name>
<dbReference type="AlphaFoldDB" id="A0A679FYB2"/>
<organism evidence="1 2">
    <name type="scientific">Geobacillus subterraneus</name>
    <dbReference type="NCBI Taxonomy" id="129338"/>
    <lineage>
        <taxon>Bacteria</taxon>
        <taxon>Bacillati</taxon>
        <taxon>Bacillota</taxon>
        <taxon>Bacilli</taxon>
        <taxon>Bacillales</taxon>
        <taxon>Anoxybacillaceae</taxon>
        <taxon>Geobacillus</taxon>
    </lineage>
</organism>
<evidence type="ECO:0008006" key="3">
    <source>
        <dbReference type="Google" id="ProtNLM"/>
    </source>
</evidence>
<keyword evidence="2" id="KW-1185">Reference proteome</keyword>
<evidence type="ECO:0000313" key="1">
    <source>
        <dbReference type="EMBL" id="BBW97804.1"/>
    </source>
</evidence>
<gene>
    <name evidence="1" type="ORF">GsuE55_26370</name>
</gene>
<evidence type="ECO:0000313" key="2">
    <source>
        <dbReference type="Proteomes" id="UP000501421"/>
    </source>
</evidence>
<dbReference type="SUPFAM" id="SSF46785">
    <property type="entry name" value="Winged helix' DNA-binding domain"/>
    <property type="match status" value="1"/>
</dbReference>
<proteinExistence type="predicted"/>
<sequence length="435" mass="48763">MCAIRLRLGILGADDSLPIIQAVVEAYKEFVCLPVVYWDESEILDLIRPLASEADMWLFSGQVPYSIVKQSGEIEAPLFYVPHIGASLYRTLLQVHYTKRIPVSRLSFDTYQRREIERLLEEAGIEESIPYVKHYEGGISAQELSDYHYLLWKQGKTEAAVTCLRTAHLELEKLGMPVYRVLPARSAVEAVIQTIIRTGQMLQAQDAQIAVQMIEVDAMQAVSPETFSTDDMYRLEMKTTEKLLRYARKVQGSLKSAGPGRYVIFTTRGALKEMTAGYKTIPPAEEMAHLYEEIAACGIGIGRTAYEAEIQAGKAFLHAKQHGRGAWMAAFDDGTIAGPLGAREQIRYSLGGEELRELAERTRLSVATIGKLQAVLRKRGNNEIEAHELAAYMQILPRSARRILKELEAAGLAEAIGETNPYPRGRPRKVYRLFL</sequence>
<accession>A0A679FYB2</accession>
<dbReference type="InterPro" id="IPR043128">
    <property type="entry name" value="Rev_trsase/Diguanyl_cyclase"/>
</dbReference>
<protein>
    <recommendedName>
        <fullName evidence="3">Transcriptional regulator</fullName>
    </recommendedName>
</protein>
<dbReference type="InterPro" id="IPR036390">
    <property type="entry name" value="WH_DNA-bd_sf"/>
</dbReference>
<dbReference type="Proteomes" id="UP000501421">
    <property type="component" value="Chromosome"/>
</dbReference>